<accession>A0A2M4DHA1</accession>
<protein>
    <submittedName>
        <fullName evidence="1">Putative secreted protein</fullName>
    </submittedName>
</protein>
<organism evidence="1">
    <name type="scientific">Anopheles darlingi</name>
    <name type="common">Mosquito</name>
    <dbReference type="NCBI Taxonomy" id="43151"/>
    <lineage>
        <taxon>Eukaryota</taxon>
        <taxon>Metazoa</taxon>
        <taxon>Ecdysozoa</taxon>
        <taxon>Arthropoda</taxon>
        <taxon>Hexapoda</taxon>
        <taxon>Insecta</taxon>
        <taxon>Pterygota</taxon>
        <taxon>Neoptera</taxon>
        <taxon>Endopterygota</taxon>
        <taxon>Diptera</taxon>
        <taxon>Nematocera</taxon>
        <taxon>Culicoidea</taxon>
        <taxon>Culicidae</taxon>
        <taxon>Anophelinae</taxon>
        <taxon>Anopheles</taxon>
    </lineage>
</organism>
<dbReference type="AlphaFoldDB" id="A0A2M4DHA1"/>
<evidence type="ECO:0000313" key="1">
    <source>
        <dbReference type="EMBL" id="MBW76891.1"/>
    </source>
</evidence>
<proteinExistence type="predicted"/>
<sequence>MSISPALSLSLIFCPHFPSSAGHNLVMLKLKTRTSQTKRGPSANIAICQNEIQVERSSFDGTIPRHRCLGCW</sequence>
<reference evidence="1" key="1">
    <citation type="submission" date="2018-01" db="EMBL/GenBank/DDBJ databases">
        <title>An insight into the sialome of Amazonian anophelines.</title>
        <authorList>
            <person name="Ribeiro J.M."/>
            <person name="Scarpassa V."/>
            <person name="Calvo E."/>
        </authorList>
    </citation>
    <scope>NUCLEOTIDE SEQUENCE</scope>
</reference>
<name>A0A2M4DHA1_ANODA</name>
<dbReference type="EMBL" id="GGFL01012713">
    <property type="protein sequence ID" value="MBW76891.1"/>
    <property type="molecule type" value="Transcribed_RNA"/>
</dbReference>